<dbReference type="RefSeq" id="WP_015754485.1">
    <property type="nucleotide sequence ID" value="NC_013222.1"/>
</dbReference>
<dbReference type="InterPro" id="IPR010158">
    <property type="entry name" value="Amidase_Cbmase"/>
</dbReference>
<sequence>MTRHPKILALTILLLLACTLHAQENLRIDANRLEATLMQLATYGRDADGQPNRVAFSDGDLAGREYVRGLMREAGLTVRTDAAGNLIGTRPGTEPGLKPLAMGSHIDMVPNGGNYDGCVGSLAAIEVARTLHENNRLTRHPLEVIVFSNEEGGVMGSRAMVGELSPGALAVANSTGYTMGEGIQRLGGDTLRLDEARREKGSLAAFLELHIEQGGILDREGEDIGIVEGIVGLNWWDVTVRGMANHAGTTPMDLRRDALLAAARFIQAVNEEALAMDGQQVATVGRIRAYPGAPNVIPGRVVLSLEIRDLSTDVIQELYRKIRDRAIGIAASSGTSFEFEALDTTGKPALTAPAIQQAISGAAGQLGLSSRKMRSGAGHDAQDIALIAPVGMIFVPSQGGISHSPDEFTSAADMANGANVLMHTLLKLDQQDN</sequence>
<dbReference type="EMBL" id="CP001712">
    <property type="protein sequence ID" value="EAR15165.1"/>
    <property type="molecule type" value="Genomic_DNA"/>
</dbReference>
<dbReference type="InterPro" id="IPR036264">
    <property type="entry name" value="Bact_exopeptidase_dim_dom"/>
</dbReference>
<dbReference type="PANTHER" id="PTHR32494">
    <property type="entry name" value="ALLANTOATE DEIMINASE-RELATED"/>
    <property type="match status" value="1"/>
</dbReference>
<comment type="cofactor">
    <cofactor evidence="3">
        <name>Zn(2+)</name>
        <dbReference type="ChEBI" id="CHEBI:29105"/>
    </cofactor>
    <text evidence="3">Binds 2 Zn(2+) ions per subunit.</text>
</comment>
<dbReference type="PANTHER" id="PTHR32494:SF5">
    <property type="entry name" value="ALLANTOATE AMIDOHYDROLASE"/>
    <property type="match status" value="1"/>
</dbReference>
<dbReference type="InterPro" id="IPR011650">
    <property type="entry name" value="Peptidase_M20_dimer"/>
</dbReference>
<dbReference type="AlphaFoldDB" id="A4CNC3"/>
<dbReference type="Pfam" id="PF07687">
    <property type="entry name" value="M20_dimer"/>
    <property type="match status" value="1"/>
</dbReference>
<feature type="binding site" evidence="3">
    <location>
        <position position="403"/>
    </location>
    <ligand>
        <name>Zn(2+)</name>
        <dbReference type="ChEBI" id="CHEBI:29105"/>
        <label>2</label>
    </ligand>
</feature>
<organism evidence="6 7">
    <name type="scientific">Robiginitalea biformata (strain ATCC BAA-864 / DSM 15991 / KCTC 12146 / HTCC2501)</name>
    <dbReference type="NCBI Taxonomy" id="313596"/>
    <lineage>
        <taxon>Bacteria</taxon>
        <taxon>Pseudomonadati</taxon>
        <taxon>Bacteroidota</taxon>
        <taxon>Flavobacteriia</taxon>
        <taxon>Flavobacteriales</taxon>
        <taxon>Flavobacteriaceae</taxon>
        <taxon>Robiginitalea</taxon>
    </lineage>
</organism>
<dbReference type="Proteomes" id="UP000009049">
    <property type="component" value="Chromosome"/>
</dbReference>
<dbReference type="InterPro" id="IPR002933">
    <property type="entry name" value="Peptidase_M20"/>
</dbReference>
<feature type="binding site" evidence="3">
    <location>
        <position position="116"/>
    </location>
    <ligand>
        <name>Zn(2+)</name>
        <dbReference type="ChEBI" id="CHEBI:29105"/>
        <label>1</label>
    </ligand>
</feature>
<proteinExistence type="inferred from homology"/>
<accession>A4CNC3</accession>
<dbReference type="CDD" id="cd03884">
    <property type="entry name" value="M20_bAS"/>
    <property type="match status" value="1"/>
</dbReference>
<dbReference type="NCBIfam" id="NF006771">
    <property type="entry name" value="PRK09290.1-5"/>
    <property type="match status" value="1"/>
</dbReference>
<evidence type="ECO:0000256" key="2">
    <source>
        <dbReference type="ARBA" id="ARBA00022801"/>
    </source>
</evidence>
<dbReference type="STRING" id="313596.RB2501_12582"/>
<keyword evidence="3" id="KW-0862">Zinc</keyword>
<dbReference type="Gene3D" id="3.40.630.10">
    <property type="entry name" value="Zn peptidases"/>
    <property type="match status" value="1"/>
</dbReference>
<dbReference type="PIRSF" id="PIRSF001235">
    <property type="entry name" value="Amidase_carbamoylase"/>
    <property type="match status" value="1"/>
</dbReference>
<protein>
    <submittedName>
        <fullName evidence="6">N-carbamoyl-L-amino acid amidohydrolase</fullName>
    </submittedName>
</protein>
<feature type="binding site" evidence="3">
    <location>
        <position position="116"/>
    </location>
    <ligand>
        <name>Zn(2+)</name>
        <dbReference type="ChEBI" id="CHEBI:29105"/>
        <label>2</label>
    </ligand>
</feature>
<dbReference type="OrthoDB" id="9769665at2"/>
<dbReference type="eggNOG" id="COG0624">
    <property type="taxonomic scope" value="Bacteria"/>
</dbReference>
<evidence type="ECO:0000259" key="5">
    <source>
        <dbReference type="Pfam" id="PF07687"/>
    </source>
</evidence>
<feature type="binding site" evidence="3">
    <location>
        <position position="210"/>
    </location>
    <ligand>
        <name>Zn(2+)</name>
        <dbReference type="ChEBI" id="CHEBI:29105"/>
        <label>1</label>
    </ligand>
</feature>
<evidence type="ECO:0000256" key="4">
    <source>
        <dbReference type="SAM" id="SignalP"/>
    </source>
</evidence>
<dbReference type="Gene3D" id="3.30.70.360">
    <property type="match status" value="1"/>
</dbReference>
<name>A4CNC3_ROBBH</name>
<dbReference type="GO" id="GO:0016813">
    <property type="term" value="F:hydrolase activity, acting on carbon-nitrogen (but not peptide) bonds, in linear amidines"/>
    <property type="evidence" value="ECO:0007669"/>
    <property type="project" value="InterPro"/>
</dbReference>
<feature type="domain" description="Peptidase M20 dimerisation" evidence="5">
    <location>
        <begin position="231"/>
        <end position="325"/>
    </location>
</feature>
<dbReference type="GO" id="GO:0046872">
    <property type="term" value="F:metal ion binding"/>
    <property type="evidence" value="ECO:0007669"/>
    <property type="project" value="UniProtKB-KW"/>
</dbReference>
<evidence type="ECO:0000313" key="6">
    <source>
        <dbReference type="EMBL" id="EAR15165.1"/>
    </source>
</evidence>
<evidence type="ECO:0000256" key="3">
    <source>
        <dbReference type="PIRSR" id="PIRSR001235-1"/>
    </source>
</evidence>
<evidence type="ECO:0000256" key="1">
    <source>
        <dbReference type="ARBA" id="ARBA00006153"/>
    </source>
</evidence>
<feature type="binding site" evidence="3">
    <location>
        <position position="151"/>
    </location>
    <ligand>
        <name>Zn(2+)</name>
        <dbReference type="ChEBI" id="CHEBI:29105"/>
        <label>2</label>
    </ligand>
</feature>
<dbReference type="KEGG" id="rbi:RB2501_12582"/>
<feature type="signal peptide" evidence="4">
    <location>
        <begin position="1"/>
        <end position="22"/>
    </location>
</feature>
<comment type="similarity">
    <text evidence="1">Belongs to the peptidase M20 family.</text>
</comment>
<dbReference type="SUPFAM" id="SSF55031">
    <property type="entry name" value="Bacterial exopeptidase dimerisation domain"/>
    <property type="match status" value="1"/>
</dbReference>
<keyword evidence="2 6" id="KW-0378">Hydrolase</keyword>
<evidence type="ECO:0000313" key="7">
    <source>
        <dbReference type="Proteomes" id="UP000009049"/>
    </source>
</evidence>
<feature type="binding site" evidence="3">
    <location>
        <position position="105"/>
    </location>
    <ligand>
        <name>Zn(2+)</name>
        <dbReference type="ChEBI" id="CHEBI:29105"/>
        <label>1</label>
    </ligand>
</feature>
<dbReference type="HOGENOM" id="CLU_024588_6_0_10"/>
<gene>
    <name evidence="6" type="ordered locus">RB2501_12582</name>
</gene>
<dbReference type="PROSITE" id="PS51257">
    <property type="entry name" value="PROKAR_LIPOPROTEIN"/>
    <property type="match status" value="1"/>
</dbReference>
<keyword evidence="7" id="KW-1185">Reference proteome</keyword>
<keyword evidence="3" id="KW-0479">Metal-binding</keyword>
<feature type="chain" id="PRO_5002666595" evidence="4">
    <location>
        <begin position="23"/>
        <end position="433"/>
    </location>
</feature>
<dbReference type="NCBIfam" id="TIGR01879">
    <property type="entry name" value="hydantase"/>
    <property type="match status" value="1"/>
</dbReference>
<dbReference type="Pfam" id="PF01546">
    <property type="entry name" value="Peptidase_M20"/>
    <property type="match status" value="1"/>
</dbReference>
<dbReference type="SUPFAM" id="SSF53187">
    <property type="entry name" value="Zn-dependent exopeptidases"/>
    <property type="match status" value="1"/>
</dbReference>
<keyword evidence="4" id="KW-0732">Signal</keyword>
<reference evidence="6 7" key="1">
    <citation type="journal article" date="2009" name="J. Bacteriol.">
        <title>Complete genome sequence of Robiginitalea biformata HTCC2501.</title>
        <authorList>
            <person name="Oh H.M."/>
            <person name="Giovannoni S.J."/>
            <person name="Lee K."/>
            <person name="Ferriera S."/>
            <person name="Johnson J."/>
            <person name="Cho J.C."/>
        </authorList>
    </citation>
    <scope>NUCLEOTIDE SEQUENCE [LARGE SCALE GENOMIC DNA]</scope>
    <source>
        <strain evidence="7">ATCC BAA-864 / HTCC2501 / KCTC 12146</strain>
    </source>
</reference>